<evidence type="ECO:0000313" key="2">
    <source>
        <dbReference type="Proteomes" id="UP000007305"/>
    </source>
</evidence>
<sequence>MTRLEDEFCHVLSARALDLEIEALSSLSSLSMASDWSNSDATEAAAGEEDDGSVSSSVGRRSSYRSLQSIREIDLFPVDAISDLHTKVRSARACHPSPIMRTDIILFLKEGSQLKAWWLHHCIHERMAPGPCHAFKRPSDCHCRCNCFKVDDRTLHPNASKLQ</sequence>
<name>A0A804QUY3_MAIZE</name>
<accession>A0A804QUY3</accession>
<evidence type="ECO:0000313" key="1">
    <source>
        <dbReference type="EnsemblPlants" id="Zm00001eb366920_P001"/>
    </source>
</evidence>
<dbReference type="Gramene" id="Zm00001eb366920_T001">
    <property type="protein sequence ID" value="Zm00001eb366920_P001"/>
    <property type="gene ID" value="Zm00001eb366920"/>
</dbReference>
<dbReference type="Proteomes" id="UP000007305">
    <property type="component" value="Chromosome 8"/>
</dbReference>
<keyword evidence="2" id="KW-1185">Reference proteome</keyword>
<dbReference type="AlphaFoldDB" id="A0A804QUY3"/>
<reference evidence="2" key="1">
    <citation type="journal article" date="2009" name="Science">
        <title>The B73 maize genome: complexity, diversity, and dynamics.</title>
        <authorList>
            <person name="Schnable P.S."/>
            <person name="Ware D."/>
            <person name="Fulton R.S."/>
            <person name="Stein J.C."/>
            <person name="Wei F."/>
            <person name="Pasternak S."/>
            <person name="Liang C."/>
            <person name="Zhang J."/>
            <person name="Fulton L."/>
            <person name="Graves T.A."/>
            <person name="Minx P."/>
            <person name="Reily A.D."/>
            <person name="Courtney L."/>
            <person name="Kruchowski S.S."/>
            <person name="Tomlinson C."/>
            <person name="Strong C."/>
            <person name="Delehaunty K."/>
            <person name="Fronick C."/>
            <person name="Courtney B."/>
            <person name="Rock S.M."/>
            <person name="Belter E."/>
            <person name="Du F."/>
            <person name="Kim K."/>
            <person name="Abbott R.M."/>
            <person name="Cotton M."/>
            <person name="Levy A."/>
            <person name="Marchetto P."/>
            <person name="Ochoa K."/>
            <person name="Jackson S.M."/>
            <person name="Gillam B."/>
            <person name="Chen W."/>
            <person name="Yan L."/>
            <person name="Higginbotham J."/>
            <person name="Cardenas M."/>
            <person name="Waligorski J."/>
            <person name="Applebaum E."/>
            <person name="Phelps L."/>
            <person name="Falcone J."/>
            <person name="Kanchi K."/>
            <person name="Thane T."/>
            <person name="Scimone A."/>
            <person name="Thane N."/>
            <person name="Henke J."/>
            <person name="Wang T."/>
            <person name="Ruppert J."/>
            <person name="Shah N."/>
            <person name="Rotter K."/>
            <person name="Hodges J."/>
            <person name="Ingenthron E."/>
            <person name="Cordes M."/>
            <person name="Kohlberg S."/>
            <person name="Sgro J."/>
            <person name="Delgado B."/>
            <person name="Mead K."/>
            <person name="Chinwalla A."/>
            <person name="Leonard S."/>
            <person name="Crouse K."/>
            <person name="Collura K."/>
            <person name="Kudrna D."/>
            <person name="Currie J."/>
            <person name="He R."/>
            <person name="Angelova A."/>
            <person name="Rajasekar S."/>
            <person name="Mueller T."/>
            <person name="Lomeli R."/>
            <person name="Scara G."/>
            <person name="Ko A."/>
            <person name="Delaney K."/>
            <person name="Wissotski M."/>
            <person name="Lopez G."/>
            <person name="Campos D."/>
            <person name="Braidotti M."/>
            <person name="Ashley E."/>
            <person name="Golser W."/>
            <person name="Kim H."/>
            <person name="Lee S."/>
            <person name="Lin J."/>
            <person name="Dujmic Z."/>
            <person name="Kim W."/>
            <person name="Talag J."/>
            <person name="Zuccolo A."/>
            <person name="Fan C."/>
            <person name="Sebastian A."/>
            <person name="Kramer M."/>
            <person name="Spiegel L."/>
            <person name="Nascimento L."/>
            <person name="Zutavern T."/>
            <person name="Miller B."/>
            <person name="Ambroise C."/>
            <person name="Muller S."/>
            <person name="Spooner W."/>
            <person name="Narechania A."/>
            <person name="Ren L."/>
            <person name="Wei S."/>
            <person name="Kumari S."/>
            <person name="Faga B."/>
            <person name="Levy M.J."/>
            <person name="McMahan L."/>
            <person name="Van Buren P."/>
            <person name="Vaughn M.W."/>
            <person name="Ying K."/>
            <person name="Yeh C.-T."/>
            <person name="Emrich S.J."/>
            <person name="Jia Y."/>
            <person name="Kalyanaraman A."/>
            <person name="Hsia A.-P."/>
            <person name="Barbazuk W.B."/>
            <person name="Baucom R.S."/>
            <person name="Brutnell T.P."/>
            <person name="Carpita N.C."/>
            <person name="Chaparro C."/>
            <person name="Chia J.-M."/>
            <person name="Deragon J.-M."/>
            <person name="Estill J.C."/>
            <person name="Fu Y."/>
            <person name="Jeddeloh J.A."/>
            <person name="Han Y."/>
            <person name="Lee H."/>
            <person name="Li P."/>
            <person name="Lisch D.R."/>
            <person name="Liu S."/>
            <person name="Liu Z."/>
            <person name="Nagel D.H."/>
            <person name="McCann M.C."/>
            <person name="SanMiguel P."/>
            <person name="Myers A.M."/>
            <person name="Nettleton D."/>
            <person name="Nguyen J."/>
            <person name="Penning B.W."/>
            <person name="Ponnala L."/>
            <person name="Schneider K.L."/>
            <person name="Schwartz D.C."/>
            <person name="Sharma A."/>
            <person name="Soderlund C."/>
            <person name="Springer N.M."/>
            <person name="Sun Q."/>
            <person name="Wang H."/>
            <person name="Waterman M."/>
            <person name="Westerman R."/>
            <person name="Wolfgruber T.K."/>
            <person name="Yang L."/>
            <person name="Yu Y."/>
            <person name="Zhang L."/>
            <person name="Zhou S."/>
            <person name="Zhu Q."/>
            <person name="Bennetzen J.L."/>
            <person name="Dawe R.K."/>
            <person name="Jiang J."/>
            <person name="Jiang N."/>
            <person name="Presting G.G."/>
            <person name="Wessler S.R."/>
            <person name="Aluru S."/>
            <person name="Martienssen R.A."/>
            <person name="Clifton S.W."/>
            <person name="McCombie W.R."/>
            <person name="Wing R.A."/>
            <person name="Wilson R.K."/>
        </authorList>
    </citation>
    <scope>NUCLEOTIDE SEQUENCE [LARGE SCALE GENOMIC DNA]</scope>
    <source>
        <strain evidence="2">cv. B73</strain>
    </source>
</reference>
<protein>
    <submittedName>
        <fullName evidence="1">Uncharacterized protein</fullName>
    </submittedName>
</protein>
<dbReference type="EnsemblPlants" id="Zm00001eb366920_T001">
    <property type="protein sequence ID" value="Zm00001eb366920_P001"/>
    <property type="gene ID" value="Zm00001eb366920"/>
</dbReference>
<organism evidence="1 2">
    <name type="scientific">Zea mays</name>
    <name type="common">Maize</name>
    <dbReference type="NCBI Taxonomy" id="4577"/>
    <lineage>
        <taxon>Eukaryota</taxon>
        <taxon>Viridiplantae</taxon>
        <taxon>Streptophyta</taxon>
        <taxon>Embryophyta</taxon>
        <taxon>Tracheophyta</taxon>
        <taxon>Spermatophyta</taxon>
        <taxon>Magnoliopsida</taxon>
        <taxon>Liliopsida</taxon>
        <taxon>Poales</taxon>
        <taxon>Poaceae</taxon>
        <taxon>PACMAD clade</taxon>
        <taxon>Panicoideae</taxon>
        <taxon>Andropogonodae</taxon>
        <taxon>Andropogoneae</taxon>
        <taxon>Tripsacinae</taxon>
        <taxon>Zea</taxon>
    </lineage>
</organism>
<dbReference type="InParanoid" id="A0A804QUY3"/>
<proteinExistence type="predicted"/>
<reference evidence="1" key="2">
    <citation type="submission" date="2019-07" db="EMBL/GenBank/DDBJ databases">
        <authorList>
            <person name="Seetharam A."/>
            <person name="Woodhouse M."/>
            <person name="Cannon E."/>
        </authorList>
    </citation>
    <scope>NUCLEOTIDE SEQUENCE [LARGE SCALE GENOMIC DNA]</scope>
    <source>
        <strain evidence="1">cv. B73</strain>
    </source>
</reference>
<reference evidence="1" key="3">
    <citation type="submission" date="2021-05" db="UniProtKB">
        <authorList>
            <consortium name="EnsemblPlants"/>
        </authorList>
    </citation>
    <scope>IDENTIFICATION</scope>
    <source>
        <strain evidence="1">cv. B73</strain>
    </source>
</reference>